<name>A0A5B7JZ38_PORTR</name>
<gene>
    <name evidence="2" type="ORF">E2C01_092884</name>
</gene>
<feature type="compositionally biased region" description="Polar residues" evidence="1">
    <location>
        <begin position="14"/>
        <end position="23"/>
    </location>
</feature>
<sequence length="63" mass="7115">MKPNKEAHKGTSLKLKTNPTQECVVNGEEPTWQIPETELTDPNPVRYPSQPAGKWWSELNDAP</sequence>
<protein>
    <submittedName>
        <fullName evidence="2">Uncharacterized protein</fullName>
    </submittedName>
</protein>
<dbReference type="Proteomes" id="UP000324222">
    <property type="component" value="Unassembled WGS sequence"/>
</dbReference>
<evidence type="ECO:0000256" key="1">
    <source>
        <dbReference type="SAM" id="MobiDB-lite"/>
    </source>
</evidence>
<proteinExistence type="predicted"/>
<reference evidence="2 3" key="1">
    <citation type="submission" date="2019-05" db="EMBL/GenBank/DDBJ databases">
        <title>Another draft genome of Portunus trituberculatus and its Hox gene families provides insights of decapod evolution.</title>
        <authorList>
            <person name="Jeong J.-H."/>
            <person name="Song I."/>
            <person name="Kim S."/>
            <person name="Choi T."/>
            <person name="Kim D."/>
            <person name="Ryu S."/>
            <person name="Kim W."/>
        </authorList>
    </citation>
    <scope>NUCLEOTIDE SEQUENCE [LARGE SCALE GENOMIC DNA]</scope>
    <source>
        <tissue evidence="2">Muscle</tissue>
    </source>
</reference>
<evidence type="ECO:0000313" key="2">
    <source>
        <dbReference type="EMBL" id="MPC97564.1"/>
    </source>
</evidence>
<feature type="region of interest" description="Disordered" evidence="1">
    <location>
        <begin position="1"/>
        <end position="63"/>
    </location>
</feature>
<accession>A0A5B7JZ38</accession>
<keyword evidence="3" id="KW-1185">Reference proteome</keyword>
<organism evidence="2 3">
    <name type="scientific">Portunus trituberculatus</name>
    <name type="common">Swimming crab</name>
    <name type="synonym">Neptunus trituberculatus</name>
    <dbReference type="NCBI Taxonomy" id="210409"/>
    <lineage>
        <taxon>Eukaryota</taxon>
        <taxon>Metazoa</taxon>
        <taxon>Ecdysozoa</taxon>
        <taxon>Arthropoda</taxon>
        <taxon>Crustacea</taxon>
        <taxon>Multicrustacea</taxon>
        <taxon>Malacostraca</taxon>
        <taxon>Eumalacostraca</taxon>
        <taxon>Eucarida</taxon>
        <taxon>Decapoda</taxon>
        <taxon>Pleocyemata</taxon>
        <taxon>Brachyura</taxon>
        <taxon>Eubrachyura</taxon>
        <taxon>Portunoidea</taxon>
        <taxon>Portunidae</taxon>
        <taxon>Portuninae</taxon>
        <taxon>Portunus</taxon>
    </lineage>
</organism>
<dbReference type="AlphaFoldDB" id="A0A5B7JZ38"/>
<evidence type="ECO:0000313" key="3">
    <source>
        <dbReference type="Proteomes" id="UP000324222"/>
    </source>
</evidence>
<comment type="caution">
    <text evidence="2">The sequence shown here is derived from an EMBL/GenBank/DDBJ whole genome shotgun (WGS) entry which is preliminary data.</text>
</comment>
<dbReference type="EMBL" id="VSRR010110526">
    <property type="protein sequence ID" value="MPC97564.1"/>
    <property type="molecule type" value="Genomic_DNA"/>
</dbReference>